<organism evidence="2 3">
    <name type="scientific">Gracilariopsis chorda</name>
    <dbReference type="NCBI Taxonomy" id="448386"/>
    <lineage>
        <taxon>Eukaryota</taxon>
        <taxon>Rhodophyta</taxon>
        <taxon>Florideophyceae</taxon>
        <taxon>Rhodymeniophycidae</taxon>
        <taxon>Gracilariales</taxon>
        <taxon>Gracilariaceae</taxon>
        <taxon>Gracilariopsis</taxon>
    </lineage>
</organism>
<dbReference type="EMBL" id="NBIV01000108">
    <property type="protein sequence ID" value="PXF43885.1"/>
    <property type="molecule type" value="Genomic_DNA"/>
</dbReference>
<protein>
    <submittedName>
        <fullName evidence="2">Uncharacterized protein</fullName>
    </submittedName>
</protein>
<feature type="compositionally biased region" description="Low complexity" evidence="1">
    <location>
        <begin position="156"/>
        <end position="171"/>
    </location>
</feature>
<evidence type="ECO:0000313" key="2">
    <source>
        <dbReference type="EMBL" id="PXF43885.1"/>
    </source>
</evidence>
<sequence length="201" mass="22036">MTDTTGSVSRLRDLLNKFEGVRPPSPPKKERVVSALDPKRRPLSTEATSAREQSQNRLSTHSAEAKQAEQPTRYVPRISASDTDEMRDLKRVILAKEQEISRVCNQLQMMADRLDRALEIFLAAAIEHDAANATSGKSADQRVKAFELDVAKAIETTAPKPKKAPASSPTSLEAILAAARGDRPSSTGGKPKYSKLLRDMK</sequence>
<feature type="compositionally biased region" description="Polar residues" evidence="1">
    <location>
        <begin position="45"/>
        <end position="62"/>
    </location>
</feature>
<proteinExistence type="predicted"/>
<feature type="region of interest" description="Disordered" evidence="1">
    <location>
        <begin position="1"/>
        <end position="72"/>
    </location>
</feature>
<gene>
    <name evidence="2" type="ORF">BWQ96_06351</name>
</gene>
<name>A0A2V3IP69_9FLOR</name>
<accession>A0A2V3IP69</accession>
<keyword evidence="3" id="KW-1185">Reference proteome</keyword>
<feature type="compositionally biased region" description="Basic and acidic residues" evidence="1">
    <location>
        <begin position="10"/>
        <end position="20"/>
    </location>
</feature>
<feature type="compositionally biased region" description="Basic and acidic residues" evidence="1">
    <location>
        <begin position="27"/>
        <end position="40"/>
    </location>
</feature>
<dbReference type="AlphaFoldDB" id="A0A2V3IP69"/>
<dbReference type="Proteomes" id="UP000247409">
    <property type="component" value="Unassembled WGS sequence"/>
</dbReference>
<feature type="region of interest" description="Disordered" evidence="1">
    <location>
        <begin position="156"/>
        <end position="201"/>
    </location>
</feature>
<reference evidence="2 3" key="1">
    <citation type="journal article" date="2018" name="Mol. Biol. Evol.">
        <title>Analysis of the draft genome of the red seaweed Gracilariopsis chorda provides insights into genome size evolution in Rhodophyta.</title>
        <authorList>
            <person name="Lee J."/>
            <person name="Yang E.C."/>
            <person name="Graf L."/>
            <person name="Yang J.H."/>
            <person name="Qiu H."/>
            <person name="Zel Zion U."/>
            <person name="Chan C.X."/>
            <person name="Stephens T.G."/>
            <person name="Weber A.P.M."/>
            <person name="Boo G.H."/>
            <person name="Boo S.M."/>
            <person name="Kim K.M."/>
            <person name="Shin Y."/>
            <person name="Jung M."/>
            <person name="Lee S.J."/>
            <person name="Yim H.S."/>
            <person name="Lee J.H."/>
            <person name="Bhattacharya D."/>
            <person name="Yoon H.S."/>
        </authorList>
    </citation>
    <scope>NUCLEOTIDE SEQUENCE [LARGE SCALE GENOMIC DNA]</scope>
    <source>
        <strain evidence="2 3">SKKU-2015</strain>
        <tissue evidence="2">Whole body</tissue>
    </source>
</reference>
<evidence type="ECO:0000313" key="3">
    <source>
        <dbReference type="Proteomes" id="UP000247409"/>
    </source>
</evidence>
<comment type="caution">
    <text evidence="2">The sequence shown here is derived from an EMBL/GenBank/DDBJ whole genome shotgun (WGS) entry which is preliminary data.</text>
</comment>
<dbReference type="OrthoDB" id="10437461at2759"/>
<evidence type="ECO:0000256" key="1">
    <source>
        <dbReference type="SAM" id="MobiDB-lite"/>
    </source>
</evidence>